<protein>
    <submittedName>
        <fullName evidence="2">Serine hydrolase</fullName>
    </submittedName>
</protein>
<dbReference type="EMBL" id="BSTI01000001">
    <property type="protein sequence ID" value="GLY64028.1"/>
    <property type="molecule type" value="Genomic_DNA"/>
</dbReference>
<dbReference type="RefSeq" id="WP_285485792.1">
    <property type="nucleotide sequence ID" value="NZ_BSTI01000001.1"/>
</dbReference>
<dbReference type="GO" id="GO:0016787">
    <property type="term" value="F:hydrolase activity"/>
    <property type="evidence" value="ECO:0007669"/>
    <property type="project" value="UniProtKB-KW"/>
</dbReference>
<dbReference type="InterPro" id="IPR001466">
    <property type="entry name" value="Beta-lactam-related"/>
</dbReference>
<name>A0A9W6VAP6_9PSEU</name>
<gene>
    <name evidence="2" type="ORF">Atai01_06470</name>
</gene>
<dbReference type="SUPFAM" id="SSF56601">
    <property type="entry name" value="beta-lactamase/transpeptidase-like"/>
    <property type="match status" value="1"/>
</dbReference>
<proteinExistence type="predicted"/>
<keyword evidence="2" id="KW-0378">Hydrolase</keyword>
<dbReference type="Proteomes" id="UP001165136">
    <property type="component" value="Unassembled WGS sequence"/>
</dbReference>
<organism evidence="2 3">
    <name type="scientific">Amycolatopsis taiwanensis</name>
    <dbReference type="NCBI Taxonomy" id="342230"/>
    <lineage>
        <taxon>Bacteria</taxon>
        <taxon>Bacillati</taxon>
        <taxon>Actinomycetota</taxon>
        <taxon>Actinomycetes</taxon>
        <taxon>Pseudonocardiales</taxon>
        <taxon>Pseudonocardiaceae</taxon>
        <taxon>Amycolatopsis</taxon>
    </lineage>
</organism>
<dbReference type="InterPro" id="IPR012338">
    <property type="entry name" value="Beta-lactam/transpept-like"/>
</dbReference>
<dbReference type="InterPro" id="IPR050789">
    <property type="entry name" value="Diverse_Enzym_Activities"/>
</dbReference>
<feature type="domain" description="Beta-lactamase-related" evidence="1">
    <location>
        <begin position="25"/>
        <end position="405"/>
    </location>
</feature>
<dbReference type="PANTHER" id="PTHR43283">
    <property type="entry name" value="BETA-LACTAMASE-RELATED"/>
    <property type="match status" value="1"/>
</dbReference>
<evidence type="ECO:0000313" key="3">
    <source>
        <dbReference type="Proteomes" id="UP001165136"/>
    </source>
</evidence>
<accession>A0A9W6VAP6</accession>
<evidence type="ECO:0000259" key="1">
    <source>
        <dbReference type="Pfam" id="PF00144"/>
    </source>
</evidence>
<dbReference type="Pfam" id="PF00144">
    <property type="entry name" value="Beta-lactamase"/>
    <property type="match status" value="1"/>
</dbReference>
<dbReference type="PANTHER" id="PTHR43283:SF3">
    <property type="entry name" value="BETA-LACTAMASE FAMILY PROTEIN (AFU_ORTHOLOGUE AFUA_5G07500)"/>
    <property type="match status" value="1"/>
</dbReference>
<reference evidence="2" key="1">
    <citation type="submission" date="2023-03" db="EMBL/GenBank/DDBJ databases">
        <title>Amycolatopsis taiwanensis NBRC 103393.</title>
        <authorList>
            <person name="Ichikawa N."/>
            <person name="Sato H."/>
            <person name="Tonouchi N."/>
        </authorList>
    </citation>
    <scope>NUCLEOTIDE SEQUENCE</scope>
    <source>
        <strain evidence="2">NBRC 103393</strain>
    </source>
</reference>
<keyword evidence="3" id="KW-1185">Reference proteome</keyword>
<dbReference type="Gene3D" id="3.40.710.10">
    <property type="entry name" value="DD-peptidase/beta-lactamase superfamily"/>
    <property type="match status" value="1"/>
</dbReference>
<sequence>MSELKVDVDPRELGFDPDRLRRIDRHYDRYLERDLLTSWAAVVARDGQIVHATVHGQRDREAGLPADWNTRWRIYSMTKPITSVAAMMLFEEGAFSLLDEIRRFLPEFSQPRVYLRGGATNPSTAPAAEPIRVWHLLTHTSGLTYGFHHGHPVDEIYRRSGYEWGVPSGVDLAGACAFWANTPLLFEPGTEWNYGVSTDVLGRLVEVVSGMPLDEFFRTRIFEPLGMSDTAFWAEEGEALDNLAALYIPRPDNKRAIRNDALGATGRSRPAFLSGGGGLVSTAADYHRFTQFLLRRGELDGVRLLSPRTFERMTQNHLPGGFDLERIGRPLFAETRYDGVGFGLGFSVLLDPVKAKTTGSVGEFAWGGAASTGFWVDPQQSITAMFFTQLLPSSTHPVRPELTQLVYQALMDDK</sequence>
<comment type="caution">
    <text evidence="2">The sequence shown here is derived from an EMBL/GenBank/DDBJ whole genome shotgun (WGS) entry which is preliminary data.</text>
</comment>
<dbReference type="AlphaFoldDB" id="A0A9W6VAP6"/>
<evidence type="ECO:0000313" key="2">
    <source>
        <dbReference type="EMBL" id="GLY64028.1"/>
    </source>
</evidence>